<accession>A0ACC4AIT1</accession>
<sequence>MDQIRKTMMQHEALFKEQVQALHKLYNIQKAAMQEMRGRNYSQTRVLAFNPESLVLVESQYCGSVLERKPLRPVFTAGRGLKKDPLALSLRPFCTFKEIKDFDLEKVPEDEADEFADLEGIPKQWKGSNLPESTELFQDFGSSGEVALTSPKSELHNSHDDDVDSFPKDPVKCSQDSSILEPKQLDEFNIQRSIHLETNSNLTQKNLNLPAVAKDSSNGSNSIKSQDTEFCKKKDTCVSRDTSSSSTHTVSEIKHTDSNSHSNGEHKNTTSLEKTPVVTKDNQNKKGKSVLYEECESLAAEILLSFAPNKSQADNVRHSAEAESGNSYGDLTTTDEKPSLCQKRCAPFSSGGRVYESLSWTNSANRMRTIKRHQHLQTLIAKLFKTKIRTTRICHMDHEKLHLTSITATKSRFWNIMRETEFSSLVKPDRWRSRNSWTIRELGTTENRTGSTIAGMEVDKPQLLVGQYAKE</sequence>
<evidence type="ECO:0000313" key="2">
    <source>
        <dbReference type="Proteomes" id="UP000309997"/>
    </source>
</evidence>
<name>A0ACC4AIT1_POPAL</name>
<keyword evidence="2" id="KW-1185">Reference proteome</keyword>
<dbReference type="EMBL" id="RCHU02000018">
    <property type="protein sequence ID" value="KAL3566076.1"/>
    <property type="molecule type" value="Genomic_DNA"/>
</dbReference>
<comment type="caution">
    <text evidence="1">The sequence shown here is derived from an EMBL/GenBank/DDBJ whole genome shotgun (WGS) entry which is preliminary data.</text>
</comment>
<protein>
    <submittedName>
        <fullName evidence="1">Uncharacterized protein</fullName>
    </submittedName>
</protein>
<gene>
    <name evidence="1" type="ORF">D5086_031491</name>
</gene>
<dbReference type="Proteomes" id="UP000309997">
    <property type="component" value="Unassembled WGS sequence"/>
</dbReference>
<evidence type="ECO:0000313" key="1">
    <source>
        <dbReference type="EMBL" id="KAL3566076.1"/>
    </source>
</evidence>
<organism evidence="1 2">
    <name type="scientific">Populus alba</name>
    <name type="common">White poplar</name>
    <dbReference type="NCBI Taxonomy" id="43335"/>
    <lineage>
        <taxon>Eukaryota</taxon>
        <taxon>Viridiplantae</taxon>
        <taxon>Streptophyta</taxon>
        <taxon>Embryophyta</taxon>
        <taxon>Tracheophyta</taxon>
        <taxon>Spermatophyta</taxon>
        <taxon>Magnoliopsida</taxon>
        <taxon>eudicotyledons</taxon>
        <taxon>Gunneridae</taxon>
        <taxon>Pentapetalae</taxon>
        <taxon>rosids</taxon>
        <taxon>fabids</taxon>
        <taxon>Malpighiales</taxon>
        <taxon>Salicaceae</taxon>
        <taxon>Saliceae</taxon>
        <taxon>Populus</taxon>
    </lineage>
</organism>
<proteinExistence type="predicted"/>
<reference evidence="1 2" key="1">
    <citation type="journal article" date="2024" name="Plant Biotechnol. J.">
        <title>Genome and CRISPR/Cas9 system of a widespread forest tree (Populus alba) in the world.</title>
        <authorList>
            <person name="Liu Y.J."/>
            <person name="Jiang P.F."/>
            <person name="Han X.M."/>
            <person name="Li X.Y."/>
            <person name="Wang H.M."/>
            <person name="Wang Y.J."/>
            <person name="Wang X.X."/>
            <person name="Zeng Q.Y."/>
        </authorList>
    </citation>
    <scope>NUCLEOTIDE SEQUENCE [LARGE SCALE GENOMIC DNA]</scope>
    <source>
        <strain evidence="2">cv. PAL-ZL1</strain>
    </source>
</reference>